<dbReference type="Pfam" id="PF18899">
    <property type="entry name" value="DUF5655"/>
    <property type="match status" value="1"/>
</dbReference>
<accession>A0ABX7SML0</accession>
<reference evidence="2 3" key="1">
    <citation type="submission" date="2020-09" db="EMBL/GenBank/DDBJ databases">
        <title>Brevundimonas sp. LVF1 isolated from an oligotrophic pond in Goettingen, Germany.</title>
        <authorList>
            <person name="Friedrich I."/>
            <person name="Klassen A."/>
            <person name="Neubauer H."/>
            <person name="Schneider D."/>
            <person name="Hertel R."/>
            <person name="Daniel R."/>
        </authorList>
    </citation>
    <scope>NUCLEOTIDE SEQUENCE [LARGE SCALE GENOMIC DNA]</scope>
    <source>
        <strain evidence="2 3">LVF1</strain>
    </source>
</reference>
<keyword evidence="3" id="KW-1185">Reference proteome</keyword>
<name>A0ABX7SML0_9CAUL</name>
<sequence>MTAVLTERQKKWFATVQANLEKNTGKPLADWVAIMTACPESAPRAQAAWLKAEHGVGQNHAAQILDACRPAGGPGWDDPEALRAALWKDAASLVILEAVERVADGVEGVIAGQRKGYTSFSRSVQFAAMRPLKGGRALLGLKLAPEVSPRLAPSARRESWSERLTATVELDAADQVDAEISRLFAQAADNG</sequence>
<dbReference type="Pfam" id="PF14117">
    <property type="entry name" value="DUF4287"/>
    <property type="match status" value="1"/>
</dbReference>
<proteinExistence type="predicted"/>
<feature type="domain" description="DUF5655" evidence="1">
    <location>
        <begin position="90"/>
        <end position="187"/>
    </location>
</feature>
<protein>
    <submittedName>
        <fullName evidence="2">DUF4287 domain-containing protein</fullName>
    </submittedName>
</protein>
<evidence type="ECO:0000313" key="2">
    <source>
        <dbReference type="EMBL" id="QTC88947.1"/>
    </source>
</evidence>
<dbReference type="EMBL" id="CP062006">
    <property type="protein sequence ID" value="QTC88947.1"/>
    <property type="molecule type" value="Genomic_DNA"/>
</dbReference>
<evidence type="ECO:0000259" key="1">
    <source>
        <dbReference type="Pfam" id="PF18899"/>
    </source>
</evidence>
<gene>
    <name evidence="2" type="ORF">IFE19_06320</name>
</gene>
<organism evidence="2 3">
    <name type="scientific">Brevundimonas pondensis</name>
    <dbReference type="NCBI Taxonomy" id="2774189"/>
    <lineage>
        <taxon>Bacteria</taxon>
        <taxon>Pseudomonadati</taxon>
        <taxon>Pseudomonadota</taxon>
        <taxon>Alphaproteobacteria</taxon>
        <taxon>Caulobacterales</taxon>
        <taxon>Caulobacteraceae</taxon>
        <taxon>Brevundimonas</taxon>
    </lineage>
</organism>
<dbReference type="InterPro" id="IPR043714">
    <property type="entry name" value="DUF5655"/>
</dbReference>
<dbReference type="Proteomes" id="UP000663942">
    <property type="component" value="Chromosome"/>
</dbReference>
<dbReference type="RefSeq" id="WP_207826526.1">
    <property type="nucleotide sequence ID" value="NZ_CP062006.1"/>
</dbReference>
<evidence type="ECO:0000313" key="3">
    <source>
        <dbReference type="Proteomes" id="UP000663942"/>
    </source>
</evidence>
<dbReference type="InterPro" id="IPR025629">
    <property type="entry name" value="DUF4287"/>
</dbReference>